<dbReference type="Proteomes" id="UP001521931">
    <property type="component" value="Unassembled WGS sequence"/>
</dbReference>
<dbReference type="Pfam" id="PF18963">
    <property type="entry name" value="DUF5703"/>
    <property type="match status" value="1"/>
</dbReference>
<evidence type="ECO:0000313" key="1">
    <source>
        <dbReference type="EMBL" id="MCG7321880.1"/>
    </source>
</evidence>
<evidence type="ECO:0000313" key="2">
    <source>
        <dbReference type="Proteomes" id="UP001521931"/>
    </source>
</evidence>
<proteinExistence type="predicted"/>
<name>A0ABS9Q1Y1_9MICO</name>
<dbReference type="InterPro" id="IPR043758">
    <property type="entry name" value="DUF5703"/>
</dbReference>
<gene>
    <name evidence="1" type="ORF">MHL29_08275</name>
</gene>
<sequence length="61" mass="7405">MPEYEYRTVTFRRDASRGEIRQALTDEAEYGHWELTRMSLYWGGVRRAEIRRRVIRVSRTA</sequence>
<organism evidence="1 2">
    <name type="scientific">Arsenicicoccus bolidensis</name>
    <dbReference type="NCBI Taxonomy" id="229480"/>
    <lineage>
        <taxon>Bacteria</taxon>
        <taxon>Bacillati</taxon>
        <taxon>Actinomycetota</taxon>
        <taxon>Actinomycetes</taxon>
        <taxon>Micrococcales</taxon>
        <taxon>Intrasporangiaceae</taxon>
        <taxon>Arsenicicoccus</taxon>
    </lineage>
</organism>
<keyword evidence="2" id="KW-1185">Reference proteome</keyword>
<reference evidence="1 2" key="1">
    <citation type="submission" date="2022-02" db="EMBL/GenBank/DDBJ databases">
        <title>Uncovering new skin microbiome diversity through culturing and metagenomics.</title>
        <authorList>
            <person name="Conlan S."/>
            <person name="Deming C."/>
            <person name="Nisc Comparative Sequencing Program N."/>
            <person name="Segre J.A."/>
        </authorList>
    </citation>
    <scope>NUCLEOTIDE SEQUENCE [LARGE SCALE GENOMIC DNA]</scope>
    <source>
        <strain evidence="1 2">ACRQZ</strain>
    </source>
</reference>
<dbReference type="RefSeq" id="WP_239263838.1">
    <property type="nucleotide sequence ID" value="NZ_DAMCTM010000008.1"/>
</dbReference>
<dbReference type="EMBL" id="JAKRCV010000020">
    <property type="protein sequence ID" value="MCG7321880.1"/>
    <property type="molecule type" value="Genomic_DNA"/>
</dbReference>
<comment type="caution">
    <text evidence="1">The sequence shown here is derived from an EMBL/GenBank/DDBJ whole genome shotgun (WGS) entry which is preliminary data.</text>
</comment>
<accession>A0ABS9Q1Y1</accession>
<protein>
    <submittedName>
        <fullName evidence="1">DUF5703 family protein</fullName>
    </submittedName>
</protein>